<evidence type="ECO:0000259" key="3">
    <source>
        <dbReference type="PROSITE" id="PS50158"/>
    </source>
</evidence>
<feature type="domain" description="Integrase catalytic" evidence="4">
    <location>
        <begin position="1440"/>
        <end position="1632"/>
    </location>
</feature>
<dbReference type="InterPro" id="IPR040676">
    <property type="entry name" value="DUF5641"/>
</dbReference>
<dbReference type="Proteomes" id="UP000069940">
    <property type="component" value="Unassembled WGS sequence"/>
</dbReference>
<keyword evidence="1" id="KW-0863">Zinc-finger</keyword>
<dbReference type="PROSITE" id="PS50158">
    <property type="entry name" value="ZF_CCHC"/>
    <property type="match status" value="1"/>
</dbReference>
<dbReference type="Gene3D" id="3.30.420.10">
    <property type="entry name" value="Ribonuclease H-like superfamily/Ribonuclease H"/>
    <property type="match status" value="1"/>
</dbReference>
<dbReference type="InterPro" id="IPR036397">
    <property type="entry name" value="RNaseH_sf"/>
</dbReference>
<feature type="domain" description="CCHC-type" evidence="3">
    <location>
        <begin position="368"/>
        <end position="381"/>
    </location>
</feature>
<dbReference type="Pfam" id="PF03564">
    <property type="entry name" value="DUF1759"/>
    <property type="match status" value="1"/>
</dbReference>
<dbReference type="PROSITE" id="PS50994">
    <property type="entry name" value="INTEGRASE"/>
    <property type="match status" value="1"/>
</dbReference>
<proteinExistence type="predicted"/>
<dbReference type="SUPFAM" id="SSF56672">
    <property type="entry name" value="DNA/RNA polymerases"/>
    <property type="match status" value="1"/>
</dbReference>
<dbReference type="Pfam" id="PF17921">
    <property type="entry name" value="Integrase_H2C2"/>
    <property type="match status" value="1"/>
</dbReference>
<evidence type="ECO:0000313" key="5">
    <source>
        <dbReference type="EnsemblMetazoa" id="AALFPA23_018141.P26635"/>
    </source>
</evidence>
<dbReference type="CDD" id="cd01644">
    <property type="entry name" value="RT_pepA17"/>
    <property type="match status" value="1"/>
</dbReference>
<dbReference type="InterPro" id="IPR001878">
    <property type="entry name" value="Znf_CCHC"/>
</dbReference>
<dbReference type="GeneID" id="134290391"/>
<name>A0ABM1ZG65_AEDAL</name>
<reference evidence="6" key="1">
    <citation type="journal article" date="2015" name="Proc. Natl. Acad. Sci. U.S.A.">
        <title>Genome sequence of the Asian Tiger mosquito, Aedes albopictus, reveals insights into its biology, genetics, and evolution.</title>
        <authorList>
            <person name="Chen X.G."/>
            <person name="Jiang X."/>
            <person name="Gu J."/>
            <person name="Xu M."/>
            <person name="Wu Y."/>
            <person name="Deng Y."/>
            <person name="Zhang C."/>
            <person name="Bonizzoni M."/>
            <person name="Dermauw W."/>
            <person name="Vontas J."/>
            <person name="Armbruster P."/>
            <person name="Huang X."/>
            <person name="Yang Y."/>
            <person name="Zhang H."/>
            <person name="He W."/>
            <person name="Peng H."/>
            <person name="Liu Y."/>
            <person name="Wu K."/>
            <person name="Chen J."/>
            <person name="Lirakis M."/>
            <person name="Topalis P."/>
            <person name="Van Leeuwen T."/>
            <person name="Hall A.B."/>
            <person name="Jiang X."/>
            <person name="Thorpe C."/>
            <person name="Mueller R.L."/>
            <person name="Sun C."/>
            <person name="Waterhouse R.M."/>
            <person name="Yan G."/>
            <person name="Tu Z.J."/>
            <person name="Fang X."/>
            <person name="James A.A."/>
        </authorList>
    </citation>
    <scope>NUCLEOTIDE SEQUENCE [LARGE SCALE GENOMIC DNA]</scope>
    <source>
        <strain evidence="6">Foshan</strain>
    </source>
</reference>
<feature type="region of interest" description="Disordered" evidence="2">
    <location>
        <begin position="410"/>
        <end position="429"/>
    </location>
</feature>
<dbReference type="PANTHER" id="PTHR47331">
    <property type="entry name" value="PHD-TYPE DOMAIN-CONTAINING PROTEIN"/>
    <property type="match status" value="1"/>
</dbReference>
<dbReference type="RefSeq" id="XP_062713509.1">
    <property type="nucleotide sequence ID" value="XM_062857525.1"/>
</dbReference>
<keyword evidence="1" id="KW-0862">Zinc</keyword>
<dbReference type="Pfam" id="PF05380">
    <property type="entry name" value="Peptidase_A17"/>
    <property type="match status" value="1"/>
</dbReference>
<dbReference type="InterPro" id="IPR012337">
    <property type="entry name" value="RNaseH-like_sf"/>
</dbReference>
<evidence type="ECO:0008006" key="7">
    <source>
        <dbReference type="Google" id="ProtNLM"/>
    </source>
</evidence>
<dbReference type="SUPFAM" id="SSF53098">
    <property type="entry name" value="Ribonuclease H-like"/>
    <property type="match status" value="1"/>
</dbReference>
<evidence type="ECO:0000313" key="6">
    <source>
        <dbReference type="Proteomes" id="UP000069940"/>
    </source>
</evidence>
<evidence type="ECO:0000256" key="1">
    <source>
        <dbReference type="PROSITE-ProRule" id="PRU00047"/>
    </source>
</evidence>
<dbReference type="InterPro" id="IPR005312">
    <property type="entry name" value="DUF1759"/>
</dbReference>
<dbReference type="InterPro" id="IPR008042">
    <property type="entry name" value="Retrotrans_Pao"/>
</dbReference>
<reference evidence="5" key="2">
    <citation type="submission" date="2025-05" db="UniProtKB">
        <authorList>
            <consortium name="EnsemblMetazoa"/>
        </authorList>
    </citation>
    <scope>IDENTIFICATION</scope>
    <source>
        <strain evidence="5">Foshan</strain>
    </source>
</reference>
<accession>A0ABM1ZG65</accession>
<organism evidence="5 6">
    <name type="scientific">Aedes albopictus</name>
    <name type="common">Asian tiger mosquito</name>
    <name type="synonym">Stegomyia albopicta</name>
    <dbReference type="NCBI Taxonomy" id="7160"/>
    <lineage>
        <taxon>Eukaryota</taxon>
        <taxon>Metazoa</taxon>
        <taxon>Ecdysozoa</taxon>
        <taxon>Arthropoda</taxon>
        <taxon>Hexapoda</taxon>
        <taxon>Insecta</taxon>
        <taxon>Pterygota</taxon>
        <taxon>Neoptera</taxon>
        <taxon>Endopterygota</taxon>
        <taxon>Diptera</taxon>
        <taxon>Nematocera</taxon>
        <taxon>Culicoidea</taxon>
        <taxon>Culicidae</taxon>
        <taxon>Culicinae</taxon>
        <taxon>Aedini</taxon>
        <taxon>Aedes</taxon>
        <taxon>Stegomyia</taxon>
    </lineage>
</organism>
<evidence type="ECO:0000256" key="2">
    <source>
        <dbReference type="SAM" id="MobiDB-lite"/>
    </source>
</evidence>
<dbReference type="InterPro" id="IPR001584">
    <property type="entry name" value="Integrase_cat-core"/>
</dbReference>
<dbReference type="InterPro" id="IPR041588">
    <property type="entry name" value="Integrase_H2C2"/>
</dbReference>
<keyword evidence="6" id="KW-1185">Reference proteome</keyword>
<dbReference type="InterPro" id="IPR043502">
    <property type="entry name" value="DNA/RNA_pol_sf"/>
</dbReference>
<dbReference type="Pfam" id="PF18701">
    <property type="entry name" value="DUF5641"/>
    <property type="match status" value="1"/>
</dbReference>
<keyword evidence="1" id="KW-0479">Metal-binding</keyword>
<feature type="compositionally biased region" description="Low complexity" evidence="2">
    <location>
        <begin position="415"/>
        <end position="429"/>
    </location>
</feature>
<evidence type="ECO:0000259" key="4">
    <source>
        <dbReference type="PROSITE" id="PS50994"/>
    </source>
</evidence>
<protein>
    <recommendedName>
        <fullName evidence="7">Endonuclease</fullName>
    </recommendedName>
</protein>
<dbReference type="EnsemblMetazoa" id="AALFPA23_018141.R26635">
    <property type="protein sequence ID" value="AALFPA23_018141.P26635"/>
    <property type="gene ID" value="AALFPA23_018141"/>
</dbReference>
<dbReference type="PANTHER" id="PTHR47331:SF1">
    <property type="entry name" value="GAG-LIKE PROTEIN"/>
    <property type="match status" value="1"/>
</dbReference>
<sequence>MSKRKIPLRTLQARLRGLQTTFTNLYTFMEKYTANTKPLEVSVRLNKLDCLWDQMNEVIDNIVAHDDSPDDPEAYVKDRLDFENRFFTLKTFLLEKNEPAQNTPSTSTPNTSFGSTPHVRLPQISLPKFGGKLDEWLTFRDLYTSLIHWQVDLPAVEKFHYLRSQLEGEALAVIDSLPLTAANYNVAWDLLTQRFTNSKVLRKRQVQSLFELPTVKKETASELQSLLDAFEKTVRSLDQVVANKADYKDLMLVHVLTSRLDSTTRRSWEEHSSEQQTDTLKDLTDFLQRRLRILEALPGKAPEQKVELGHTKLPKKVSAIKSCNATFQSSSPSKCIVCPETHLLYQCPQFLKMAVSDRDGVLRSNSLCRNCFRRGHQAKDCSSKFSCRHCRARHHSLVCFKGKVAEVKTNEKPESTTTTSESSSEPTTSKVVNLATTGAKVCNTATASTTGVVLLTAVVVLEDDKGNKVHARALLDSAAECNLISRRLRKMLAVKEEASTVEVIGIQGVASKVQGRVTVLVQSRVTNYNQPMEIYVLPKIAAQVSTAVVDTSMWDIPKGIQLADPDFLKGERIDLLLGAESFFEFFVSGRRIRLGDNLPSLVDSVFGWVVTGRYSVSGPIQSVLCDVAVSSRLDEILERFWKCEEVGSENNHSPEEARCETHFAQTVQRNLSGRYVVSLPKNEEVLVKLGSSKPIAERRFFQLERRLTRDEKLREEYCAFMAEYKALKHMRLVEDTETEKGRCYLPHHPVVKEDSTTTKVRVVFDASAQTASGFSLNDGLLAGPVIQDDLRSIILRSRTRQIILVADIEKMFRQIEVCPEDCRLQSILWRSSPDNPLATYELSTVTYGTKPAPFLATRALVQLATDEAEELPLAAKAVKEDFYMDDAITGADDPIVAKELRIQLQELLRRGGFVLRKFASNCESVLEDLPAENRAIQTTDGIHLDPDSTIKTLGLVWMPNTDTFRFKFRISPITEDAVFTKRKVLSEIATLFDPLGLVGAVITKAKIVMQLLWRLQDENNHQLAWDAKLPPKVAEEWVRFYHQLSVLNELRIERLVTIPNPINIQLHLFSDASEKAFGVCAYLRSEDAEGRIKVALLSSRSRVAPLKAQSIPRLELCGALLASELYTKIKASIRFTGECFFWVDSTTVLRWLHAPPLTWATFVANRVSKVQASTENCHWRHVPGEQNPADQISRGIWPEEIIDNQLWWEGPAWLRTSLENWPSLQAFTSEGHEEERRRAACVITASETSNFFAEYLARFSSFTTLIRTTAYLLRYLHNLRSKKGLRRSFGFLTTEELQLAENFIILRVQRDTFHREVSALTKGEFVPRSSRLRWYHPFVADNGLLRVGGRIGQAKEPEYTIHPIVLPARHLFTKLLMRYYHHRLLHAGPQLMLSTVRLRYWCLGGRNLAREVYHQCVRCYRTKPKAIRQFMAELPTPRVSPTRPFATTGVDYFGPVYVRTGYRQRAVKAYVSVFVCFSTKAVHLELVTDLSTTRFIQALRRFVSRRGRCASLYSDNGTNFVGAKNQMMELINRLKSKDHHDAIAKECAEDGMAWHFIPPGGPHFGGLWEAAVRSAKVHLLRVLGDTVVSYEDMTTLLTQVECCLNSRPLTQLSDDPEDLQPLTPGHFLVGSALQALPDEDYLQTSVSKLQDFAATQRRLQDFWKRWRAEYLVQLQARTKWWKPPVDVAVGSLVVIREDNVPPTRWKLGRIIDTHPGPDGVVRVVSLRTANGTSTRPVTRICILPIPVSTEAGPAEDEEDN</sequence>